<dbReference type="Pfam" id="PF03663">
    <property type="entry name" value="Glyco_hydro_76"/>
    <property type="match status" value="1"/>
</dbReference>
<protein>
    <recommendedName>
        <fullName evidence="3">mannan endo-1,6-alpha-mannosidase</fullName>
        <ecNumber evidence="3">3.2.1.101</ecNumber>
    </recommendedName>
</protein>
<dbReference type="SUPFAM" id="SSF48208">
    <property type="entry name" value="Six-hairpin glycosidases"/>
    <property type="match status" value="1"/>
</dbReference>
<dbReference type="Proteomes" id="UP001521785">
    <property type="component" value="Unassembled WGS sequence"/>
</dbReference>
<evidence type="ECO:0000313" key="8">
    <source>
        <dbReference type="EMBL" id="KAL1599003.1"/>
    </source>
</evidence>
<dbReference type="InterPro" id="IPR005198">
    <property type="entry name" value="Glyco_hydro_76"/>
</dbReference>
<reference evidence="8 9" key="1">
    <citation type="submission" date="2024-02" db="EMBL/GenBank/DDBJ databases">
        <title>De novo assembly and annotation of 12 fungi associated with fruit tree decline syndrome in Ontario, Canada.</title>
        <authorList>
            <person name="Sulman M."/>
            <person name="Ellouze W."/>
            <person name="Ilyukhin E."/>
        </authorList>
    </citation>
    <scope>NUCLEOTIDE SEQUENCE [LARGE SCALE GENOMIC DNA]</scope>
    <source>
        <strain evidence="8 9">M42-189</strain>
    </source>
</reference>
<dbReference type="PANTHER" id="PTHR12145:SF36">
    <property type="entry name" value="MANNAN ENDO-1,6-ALPHA-MANNOSIDASE DCW1"/>
    <property type="match status" value="1"/>
</dbReference>
<gene>
    <name evidence="8" type="ORF">SLS60_008149</name>
</gene>
<dbReference type="InterPro" id="IPR014480">
    <property type="entry name" value="Mannan-1_6-alpha_mannosidase"/>
</dbReference>
<evidence type="ECO:0000256" key="6">
    <source>
        <dbReference type="ARBA" id="ARBA00023180"/>
    </source>
</evidence>
<evidence type="ECO:0000256" key="5">
    <source>
        <dbReference type="ARBA" id="ARBA00022801"/>
    </source>
</evidence>
<organism evidence="8 9">
    <name type="scientific">Paraconiothyrium brasiliense</name>
    <dbReference type="NCBI Taxonomy" id="300254"/>
    <lineage>
        <taxon>Eukaryota</taxon>
        <taxon>Fungi</taxon>
        <taxon>Dikarya</taxon>
        <taxon>Ascomycota</taxon>
        <taxon>Pezizomycotina</taxon>
        <taxon>Dothideomycetes</taxon>
        <taxon>Pleosporomycetidae</taxon>
        <taxon>Pleosporales</taxon>
        <taxon>Massarineae</taxon>
        <taxon>Didymosphaeriaceae</taxon>
        <taxon>Paraconiothyrium</taxon>
    </lineage>
</organism>
<sequence length="72" mass="8096">MPANASGLPAEEVGYIPKPHYWWESGALWGAMVEYTNIVGDESYVKTIQQGLTANYGPENNFILDYKRDQTV</sequence>
<evidence type="ECO:0000256" key="2">
    <source>
        <dbReference type="ARBA" id="ARBA00009699"/>
    </source>
</evidence>
<evidence type="ECO:0000256" key="4">
    <source>
        <dbReference type="ARBA" id="ARBA00022729"/>
    </source>
</evidence>
<name>A0ABR3R3K7_9PLEO</name>
<comment type="similarity">
    <text evidence="2">Belongs to the glycosyl hydrolase 76 family.</text>
</comment>
<evidence type="ECO:0000256" key="3">
    <source>
        <dbReference type="ARBA" id="ARBA00012350"/>
    </source>
</evidence>
<comment type="caution">
    <text evidence="8">The sequence shown here is derived from an EMBL/GenBank/DDBJ whole genome shotgun (WGS) entry which is preliminary data.</text>
</comment>
<evidence type="ECO:0000313" key="9">
    <source>
        <dbReference type="Proteomes" id="UP001521785"/>
    </source>
</evidence>
<keyword evidence="9" id="KW-1185">Reference proteome</keyword>
<accession>A0ABR3R3K7</accession>
<dbReference type="EMBL" id="JAKJXO020000011">
    <property type="protein sequence ID" value="KAL1599003.1"/>
    <property type="molecule type" value="Genomic_DNA"/>
</dbReference>
<dbReference type="InterPro" id="IPR008928">
    <property type="entry name" value="6-hairpin_glycosidase_sf"/>
</dbReference>
<keyword evidence="4" id="KW-0732">Signal</keyword>
<keyword evidence="6" id="KW-0325">Glycoprotein</keyword>
<dbReference type="PANTHER" id="PTHR12145">
    <property type="entry name" value="MANNAN ENDO-1,6-ALPHA-MANNOSIDASE DCW1"/>
    <property type="match status" value="1"/>
</dbReference>
<proteinExistence type="inferred from homology"/>
<evidence type="ECO:0000256" key="7">
    <source>
        <dbReference type="ARBA" id="ARBA00023295"/>
    </source>
</evidence>
<evidence type="ECO:0000256" key="1">
    <source>
        <dbReference type="ARBA" id="ARBA00001452"/>
    </source>
</evidence>
<keyword evidence="5" id="KW-0378">Hydrolase</keyword>
<dbReference type="EC" id="3.2.1.101" evidence="3"/>
<keyword evidence="7" id="KW-0326">Glycosidase</keyword>
<comment type="catalytic activity">
    <reaction evidence="1">
        <text>Random hydrolysis of (1-&gt;6)-alpha-D-mannosidic linkages in unbranched (1-&gt;6)-mannans.</text>
        <dbReference type="EC" id="3.2.1.101"/>
    </reaction>
</comment>